<dbReference type="EMBL" id="KQ995478">
    <property type="protein sequence ID" value="KZV46595.1"/>
    <property type="molecule type" value="Genomic_DNA"/>
</dbReference>
<organism evidence="1 2">
    <name type="scientific">Dorcoceras hygrometricum</name>
    <dbReference type="NCBI Taxonomy" id="472368"/>
    <lineage>
        <taxon>Eukaryota</taxon>
        <taxon>Viridiplantae</taxon>
        <taxon>Streptophyta</taxon>
        <taxon>Embryophyta</taxon>
        <taxon>Tracheophyta</taxon>
        <taxon>Spermatophyta</taxon>
        <taxon>Magnoliopsida</taxon>
        <taxon>eudicotyledons</taxon>
        <taxon>Gunneridae</taxon>
        <taxon>Pentapetalae</taxon>
        <taxon>asterids</taxon>
        <taxon>lamiids</taxon>
        <taxon>Lamiales</taxon>
        <taxon>Gesneriaceae</taxon>
        <taxon>Didymocarpoideae</taxon>
        <taxon>Trichosporeae</taxon>
        <taxon>Loxocarpinae</taxon>
        <taxon>Dorcoceras</taxon>
    </lineage>
</organism>
<reference evidence="1 2" key="1">
    <citation type="journal article" date="2015" name="Proc. Natl. Acad. Sci. U.S.A.">
        <title>The resurrection genome of Boea hygrometrica: A blueprint for survival of dehydration.</title>
        <authorList>
            <person name="Xiao L."/>
            <person name="Yang G."/>
            <person name="Zhang L."/>
            <person name="Yang X."/>
            <person name="Zhao S."/>
            <person name="Ji Z."/>
            <person name="Zhou Q."/>
            <person name="Hu M."/>
            <person name="Wang Y."/>
            <person name="Chen M."/>
            <person name="Xu Y."/>
            <person name="Jin H."/>
            <person name="Xiao X."/>
            <person name="Hu G."/>
            <person name="Bao F."/>
            <person name="Hu Y."/>
            <person name="Wan P."/>
            <person name="Li L."/>
            <person name="Deng X."/>
            <person name="Kuang T."/>
            <person name="Xiang C."/>
            <person name="Zhu J.K."/>
            <person name="Oliver M.J."/>
            <person name="He Y."/>
        </authorList>
    </citation>
    <scope>NUCLEOTIDE SEQUENCE [LARGE SCALE GENOMIC DNA]</scope>
    <source>
        <strain evidence="2">cv. XS01</strain>
    </source>
</reference>
<dbReference type="Proteomes" id="UP000250235">
    <property type="component" value="Unassembled WGS sequence"/>
</dbReference>
<name>A0A2Z7CJW9_9LAMI</name>
<accession>A0A2Z7CJW9</accession>
<keyword evidence="2" id="KW-1185">Reference proteome</keyword>
<dbReference type="AlphaFoldDB" id="A0A2Z7CJW9"/>
<gene>
    <name evidence="1" type="ORF">F511_39332</name>
</gene>
<evidence type="ECO:0000313" key="1">
    <source>
        <dbReference type="EMBL" id="KZV46595.1"/>
    </source>
</evidence>
<proteinExistence type="predicted"/>
<evidence type="ECO:0000313" key="2">
    <source>
        <dbReference type="Proteomes" id="UP000250235"/>
    </source>
</evidence>
<sequence length="133" mass="15666">MMLDALLWFDESGQSVIVVNSYVSSDPKDLGTVYSDFSYRVEDFESELIKFENSGYFSYRIRISDLRAFRFDLETSVTDPGMFIQMLFQIRASQMLSVTDSDVNRLHRVFQISDFPVFQYYEESIVFQSNRDH</sequence>
<protein>
    <submittedName>
        <fullName evidence="1">Putative UDP-3-O</fullName>
    </submittedName>
</protein>